<comment type="caution">
    <text evidence="1">The sequence shown here is derived from an EMBL/GenBank/DDBJ whole genome shotgun (WGS) entry which is preliminary data.</text>
</comment>
<protein>
    <submittedName>
        <fullName evidence="1">Uncharacterized protein</fullName>
    </submittedName>
</protein>
<name>A0ACC2CIB6_DIPCM</name>
<organism evidence="1 2">
    <name type="scientific">Diphasiastrum complanatum</name>
    <name type="common">Issler's clubmoss</name>
    <name type="synonym">Lycopodium complanatum</name>
    <dbReference type="NCBI Taxonomy" id="34168"/>
    <lineage>
        <taxon>Eukaryota</taxon>
        <taxon>Viridiplantae</taxon>
        <taxon>Streptophyta</taxon>
        <taxon>Embryophyta</taxon>
        <taxon>Tracheophyta</taxon>
        <taxon>Lycopodiopsida</taxon>
        <taxon>Lycopodiales</taxon>
        <taxon>Lycopodiaceae</taxon>
        <taxon>Lycopodioideae</taxon>
        <taxon>Diphasiastrum</taxon>
    </lineage>
</organism>
<dbReference type="Proteomes" id="UP001162992">
    <property type="component" value="Chromosome 10"/>
</dbReference>
<evidence type="ECO:0000313" key="1">
    <source>
        <dbReference type="EMBL" id="KAJ7541798.1"/>
    </source>
</evidence>
<accession>A0ACC2CIB6</accession>
<keyword evidence="2" id="KW-1185">Reference proteome</keyword>
<sequence>MGGKKHHKSTRLRCAKSDLVRRELESIDNAIPSASDLQAGDGQIVSEKIPFPLAMWDFGQCDPKRCTGRKLSRLGCLKELRIQQRFNGVVLSPIGQKCLSREDQQLLRDRGLAVVDCSWARLSDVPFSNLRGGSHRLLPWLVAANPTNYGKPCKLSCVEALAGALIICGEDEIADKLLDKFNWGESFRSLNRELLKAYGACKTGLEVISVQNSWLSGNAEGMDISNDMPGNDVDEDQSDSDDGLPPLFRNTNHKICEGEDCDDEDGVEEEAQDHNSEQIF</sequence>
<reference evidence="2" key="1">
    <citation type="journal article" date="2024" name="Proc. Natl. Acad. Sci. U.S.A.">
        <title>Extraordinary preservation of gene collinearity over three hundred million years revealed in homosporous lycophytes.</title>
        <authorList>
            <person name="Li C."/>
            <person name="Wickell D."/>
            <person name="Kuo L.Y."/>
            <person name="Chen X."/>
            <person name="Nie B."/>
            <person name="Liao X."/>
            <person name="Peng D."/>
            <person name="Ji J."/>
            <person name="Jenkins J."/>
            <person name="Williams M."/>
            <person name="Shu S."/>
            <person name="Plott C."/>
            <person name="Barry K."/>
            <person name="Rajasekar S."/>
            <person name="Grimwood J."/>
            <person name="Han X."/>
            <person name="Sun S."/>
            <person name="Hou Z."/>
            <person name="He W."/>
            <person name="Dai G."/>
            <person name="Sun C."/>
            <person name="Schmutz J."/>
            <person name="Leebens-Mack J.H."/>
            <person name="Li F.W."/>
            <person name="Wang L."/>
        </authorList>
    </citation>
    <scope>NUCLEOTIDE SEQUENCE [LARGE SCALE GENOMIC DNA]</scope>
    <source>
        <strain evidence="2">cv. PW_Plant_1</strain>
    </source>
</reference>
<evidence type="ECO:0000313" key="2">
    <source>
        <dbReference type="Proteomes" id="UP001162992"/>
    </source>
</evidence>
<gene>
    <name evidence="1" type="ORF">O6H91_10G077300</name>
</gene>
<dbReference type="EMBL" id="CM055101">
    <property type="protein sequence ID" value="KAJ7541798.1"/>
    <property type="molecule type" value="Genomic_DNA"/>
</dbReference>
<proteinExistence type="predicted"/>